<evidence type="ECO:0000259" key="1">
    <source>
        <dbReference type="Pfam" id="PF00535"/>
    </source>
</evidence>
<dbReference type="EMBL" id="MSCK01000001">
    <property type="protein sequence ID" value="PQJ73323.1"/>
    <property type="molecule type" value="Genomic_DNA"/>
</dbReference>
<gene>
    <name evidence="2" type="ORF">BTO14_08635</name>
</gene>
<dbReference type="Pfam" id="PF00535">
    <property type="entry name" value="Glycos_transf_2"/>
    <property type="match status" value="1"/>
</dbReference>
<dbReference type="AlphaFoldDB" id="A0A2P6CEJ4"/>
<dbReference type="PANTHER" id="PTHR22916">
    <property type="entry name" value="GLYCOSYLTRANSFERASE"/>
    <property type="match status" value="1"/>
</dbReference>
<dbReference type="InterPro" id="IPR001173">
    <property type="entry name" value="Glyco_trans_2-like"/>
</dbReference>
<evidence type="ECO:0000313" key="3">
    <source>
        <dbReference type="Proteomes" id="UP000247345"/>
    </source>
</evidence>
<keyword evidence="3" id="KW-1185">Reference proteome</keyword>
<dbReference type="SUPFAM" id="SSF53448">
    <property type="entry name" value="Nucleotide-diphospho-sugar transferases"/>
    <property type="match status" value="1"/>
</dbReference>
<dbReference type="InterPro" id="IPR029044">
    <property type="entry name" value="Nucleotide-diphossugar_trans"/>
</dbReference>
<organism evidence="2 3">
    <name type="scientific">Polaribacter butkevichii</name>
    <dbReference type="NCBI Taxonomy" id="218490"/>
    <lineage>
        <taxon>Bacteria</taxon>
        <taxon>Pseudomonadati</taxon>
        <taxon>Bacteroidota</taxon>
        <taxon>Flavobacteriia</taxon>
        <taxon>Flavobacteriales</taxon>
        <taxon>Flavobacteriaceae</taxon>
    </lineage>
</organism>
<feature type="domain" description="Glycosyltransferase 2-like" evidence="1">
    <location>
        <begin position="15"/>
        <end position="180"/>
    </location>
</feature>
<sequence length="333" mass="38850">MSLKKEISMNNPLVSIIIPAYNSFVFLPETVASALNQSYTNIEVIVIDDGSTDNTQTLFDNFKRKGVQCYKIKNKGASNARNIGLSKAKGVYIQFLDADDILHKNKIEFQIKKMLLEKAELSYSTWAQFSTNTTKHGVFRFKDYNYSKTRTGKELMASFGMDNWFMPVFCWLVHRSLIEKAGAWNVNITNNDDGEYFSRILYHSKKVICIDEILGYYRVLPTDSLSSLNSLNKFESAFKSYQLITELLKKDKNTDLLSYSKRMYYYLYMWAEKEYPSLSKKAAKEFDKLKANSFLSKKKKYWICIEWFGLFYGTIIYKNSVKILVKIRKVCRF</sequence>
<dbReference type="CDD" id="cd00761">
    <property type="entry name" value="Glyco_tranf_GTA_type"/>
    <property type="match status" value="1"/>
</dbReference>
<name>A0A2P6CEJ4_9FLAO</name>
<dbReference type="PANTHER" id="PTHR22916:SF3">
    <property type="entry name" value="UDP-GLCNAC:BETAGAL BETA-1,3-N-ACETYLGLUCOSAMINYLTRANSFERASE-LIKE PROTEIN 1"/>
    <property type="match status" value="1"/>
</dbReference>
<dbReference type="OrthoDB" id="9815829at2"/>
<reference evidence="2 3" key="1">
    <citation type="submission" date="2016-12" db="EMBL/GenBank/DDBJ databases">
        <title>Trade-off between light-utilization and light-protection in marine flavobacteria.</title>
        <authorList>
            <person name="Kumagai Y."/>
            <person name="Yoshizawa S."/>
            <person name="Kogure K."/>
            <person name="Iwasaki W."/>
        </authorList>
    </citation>
    <scope>NUCLEOTIDE SEQUENCE [LARGE SCALE GENOMIC DNA]</scope>
    <source>
        <strain evidence="2 3">KCTC 12100</strain>
    </source>
</reference>
<comment type="caution">
    <text evidence="2">The sequence shown here is derived from an EMBL/GenBank/DDBJ whole genome shotgun (WGS) entry which is preliminary data.</text>
</comment>
<dbReference type="Gene3D" id="3.90.550.10">
    <property type="entry name" value="Spore Coat Polysaccharide Biosynthesis Protein SpsA, Chain A"/>
    <property type="match status" value="1"/>
</dbReference>
<protein>
    <recommendedName>
        <fullName evidence="1">Glycosyltransferase 2-like domain-containing protein</fullName>
    </recommendedName>
</protein>
<accession>A0A2P6CEJ4</accession>
<proteinExistence type="predicted"/>
<dbReference type="GO" id="GO:0016758">
    <property type="term" value="F:hexosyltransferase activity"/>
    <property type="evidence" value="ECO:0007669"/>
    <property type="project" value="UniProtKB-ARBA"/>
</dbReference>
<dbReference type="RefSeq" id="WP_105048988.1">
    <property type="nucleotide sequence ID" value="NZ_CP150661.1"/>
</dbReference>
<evidence type="ECO:0000313" key="2">
    <source>
        <dbReference type="EMBL" id="PQJ73323.1"/>
    </source>
</evidence>
<dbReference type="Proteomes" id="UP000247345">
    <property type="component" value="Unassembled WGS sequence"/>
</dbReference>